<evidence type="ECO:0000256" key="7">
    <source>
        <dbReference type="ARBA" id="ARBA00023239"/>
    </source>
</evidence>
<dbReference type="EMBL" id="CP136920">
    <property type="protein sequence ID" value="WOO40143.1"/>
    <property type="molecule type" value="Genomic_DNA"/>
</dbReference>
<organism evidence="10 11">
    <name type="scientific">Rubellicoccus peritrichatus</name>
    <dbReference type="NCBI Taxonomy" id="3080537"/>
    <lineage>
        <taxon>Bacteria</taxon>
        <taxon>Pseudomonadati</taxon>
        <taxon>Verrucomicrobiota</taxon>
        <taxon>Opitutia</taxon>
        <taxon>Puniceicoccales</taxon>
        <taxon>Cerasicoccaceae</taxon>
        <taxon>Rubellicoccus</taxon>
    </lineage>
</organism>
<accession>A0AAQ3QU64</accession>
<comment type="similarity">
    <text evidence="8">Belongs to the TrpC family.</text>
</comment>
<name>A0AAQ3QU64_9BACT</name>
<protein>
    <recommendedName>
        <fullName evidence="8">Indole-3-glycerol phosphate synthase</fullName>
        <shortName evidence="8">IGPS</shortName>
        <ecNumber evidence="8">4.1.1.48</ecNumber>
    </recommendedName>
</protein>
<sequence length="267" mass="29947">MDKLEEIMAHKREEISNRMRPVRESELERLGRLADQRPAFAKSLKRDGGLAVIAEIKRKSPSAGEIKILPEAAEQARLYYNAGADAMSILTDEKFFGGTLRDLWEVTDFISDAKRDIPCLRKDFMVHPLQVVEAAEAGASCILIIVRALTDDEIRPIHEAAQIAGLDALFEVHNEKEVERTLTHDPKIIGVNNRDLARFKTDLEFSERLIPMIPKDIIRISESGIFEPEDAHRARACGADAVLVGEALMRAENPEELISVFHDIDSV</sequence>
<dbReference type="AlphaFoldDB" id="A0AAQ3QU64"/>
<evidence type="ECO:0000313" key="11">
    <source>
        <dbReference type="Proteomes" id="UP001304300"/>
    </source>
</evidence>
<dbReference type="InterPro" id="IPR013798">
    <property type="entry name" value="Indole-3-glycerol_P_synth_dom"/>
</dbReference>
<dbReference type="Gene3D" id="3.20.20.70">
    <property type="entry name" value="Aldolase class I"/>
    <property type="match status" value="1"/>
</dbReference>
<dbReference type="GO" id="GO:0004425">
    <property type="term" value="F:indole-3-glycerol-phosphate synthase activity"/>
    <property type="evidence" value="ECO:0007669"/>
    <property type="project" value="UniProtKB-UniRule"/>
</dbReference>
<dbReference type="RefSeq" id="WP_317832266.1">
    <property type="nucleotide sequence ID" value="NZ_CP136920.1"/>
</dbReference>
<dbReference type="PANTHER" id="PTHR22854">
    <property type="entry name" value="TRYPTOPHAN BIOSYNTHESIS PROTEIN"/>
    <property type="match status" value="1"/>
</dbReference>
<evidence type="ECO:0000256" key="5">
    <source>
        <dbReference type="ARBA" id="ARBA00022822"/>
    </source>
</evidence>
<evidence type="ECO:0000256" key="4">
    <source>
        <dbReference type="ARBA" id="ARBA00022793"/>
    </source>
</evidence>
<evidence type="ECO:0000256" key="6">
    <source>
        <dbReference type="ARBA" id="ARBA00023141"/>
    </source>
</evidence>
<dbReference type="KEGG" id="puo:RZN69_16095"/>
<dbReference type="InterPro" id="IPR013785">
    <property type="entry name" value="Aldolase_TIM"/>
</dbReference>
<reference evidence="10 11" key="1">
    <citation type="submission" date="2023-10" db="EMBL/GenBank/DDBJ databases">
        <title>Rubellicoccus peritrichatus gen. nov., sp. nov., isolated from an algae of coral reef tank.</title>
        <authorList>
            <person name="Luo J."/>
        </authorList>
    </citation>
    <scope>NUCLEOTIDE SEQUENCE [LARGE SCALE GENOMIC DNA]</scope>
    <source>
        <strain evidence="10 11">CR14</strain>
    </source>
</reference>
<gene>
    <name evidence="8 10" type="primary">trpC</name>
    <name evidence="10" type="ORF">RZN69_16095</name>
</gene>
<dbReference type="GO" id="GO:0004640">
    <property type="term" value="F:phosphoribosylanthranilate isomerase activity"/>
    <property type="evidence" value="ECO:0007669"/>
    <property type="project" value="TreeGrafter"/>
</dbReference>
<evidence type="ECO:0000256" key="2">
    <source>
        <dbReference type="ARBA" id="ARBA00004696"/>
    </source>
</evidence>
<comment type="catalytic activity">
    <reaction evidence="1 8">
        <text>1-(2-carboxyphenylamino)-1-deoxy-D-ribulose 5-phosphate + H(+) = (1S,2R)-1-C-(indol-3-yl)glycerol 3-phosphate + CO2 + H2O</text>
        <dbReference type="Rhea" id="RHEA:23476"/>
        <dbReference type="ChEBI" id="CHEBI:15377"/>
        <dbReference type="ChEBI" id="CHEBI:15378"/>
        <dbReference type="ChEBI" id="CHEBI:16526"/>
        <dbReference type="ChEBI" id="CHEBI:58613"/>
        <dbReference type="ChEBI" id="CHEBI:58866"/>
        <dbReference type="EC" id="4.1.1.48"/>
    </reaction>
</comment>
<dbReference type="Proteomes" id="UP001304300">
    <property type="component" value="Chromosome"/>
</dbReference>
<dbReference type="SUPFAM" id="SSF51366">
    <property type="entry name" value="Ribulose-phoshate binding barrel"/>
    <property type="match status" value="1"/>
</dbReference>
<dbReference type="Pfam" id="PF00218">
    <property type="entry name" value="IGPS"/>
    <property type="match status" value="1"/>
</dbReference>
<evidence type="ECO:0000256" key="8">
    <source>
        <dbReference type="HAMAP-Rule" id="MF_00134"/>
    </source>
</evidence>
<dbReference type="FunFam" id="3.20.20.70:FF:000024">
    <property type="entry name" value="Indole-3-glycerol phosphate synthase"/>
    <property type="match status" value="1"/>
</dbReference>
<proteinExistence type="inferred from homology"/>
<dbReference type="EC" id="4.1.1.48" evidence="8"/>
<dbReference type="HAMAP" id="MF_00134_B">
    <property type="entry name" value="IGPS_B"/>
    <property type="match status" value="1"/>
</dbReference>
<dbReference type="InterPro" id="IPR001468">
    <property type="entry name" value="Indole-3-GlycerolPSynthase_CS"/>
</dbReference>
<dbReference type="GO" id="GO:0000162">
    <property type="term" value="P:L-tryptophan biosynthetic process"/>
    <property type="evidence" value="ECO:0007669"/>
    <property type="project" value="UniProtKB-UniRule"/>
</dbReference>
<dbReference type="PROSITE" id="PS00614">
    <property type="entry name" value="IGPS"/>
    <property type="match status" value="1"/>
</dbReference>
<comment type="pathway">
    <text evidence="2 8">Amino-acid biosynthesis; L-tryptophan biosynthesis; L-tryptophan from chorismate: step 4/5.</text>
</comment>
<evidence type="ECO:0000256" key="3">
    <source>
        <dbReference type="ARBA" id="ARBA00022605"/>
    </source>
</evidence>
<dbReference type="CDD" id="cd00331">
    <property type="entry name" value="IGPS"/>
    <property type="match status" value="1"/>
</dbReference>
<evidence type="ECO:0000256" key="1">
    <source>
        <dbReference type="ARBA" id="ARBA00001633"/>
    </source>
</evidence>
<dbReference type="InterPro" id="IPR045186">
    <property type="entry name" value="Indole-3-glycerol_P_synth"/>
</dbReference>
<evidence type="ECO:0000259" key="9">
    <source>
        <dbReference type="Pfam" id="PF00218"/>
    </source>
</evidence>
<dbReference type="NCBIfam" id="NF001377">
    <property type="entry name" value="PRK00278.2-4"/>
    <property type="match status" value="1"/>
</dbReference>
<dbReference type="PANTHER" id="PTHR22854:SF2">
    <property type="entry name" value="INDOLE-3-GLYCEROL-PHOSPHATE SYNTHASE"/>
    <property type="match status" value="1"/>
</dbReference>
<keyword evidence="4 8" id="KW-0210">Decarboxylase</keyword>
<evidence type="ECO:0000313" key="10">
    <source>
        <dbReference type="EMBL" id="WOO40143.1"/>
    </source>
</evidence>
<keyword evidence="11" id="KW-1185">Reference proteome</keyword>
<keyword evidence="5 8" id="KW-0822">Tryptophan biosynthesis</keyword>
<keyword evidence="7 8" id="KW-0456">Lyase</keyword>
<keyword evidence="6 8" id="KW-0057">Aromatic amino acid biosynthesis</keyword>
<dbReference type="InterPro" id="IPR011060">
    <property type="entry name" value="RibuloseP-bd_barrel"/>
</dbReference>
<feature type="domain" description="Indole-3-glycerol phosphate synthase" evidence="9">
    <location>
        <begin position="4"/>
        <end position="258"/>
    </location>
</feature>
<keyword evidence="3 8" id="KW-0028">Amino-acid biosynthesis</keyword>